<protein>
    <submittedName>
        <fullName evidence="1">Uncharacterized protein</fullName>
    </submittedName>
</protein>
<reference evidence="1 2" key="1">
    <citation type="submission" date="2015-01" db="EMBL/GenBank/DDBJ databases">
        <title>Evolution of Trichinella species and genotypes.</title>
        <authorList>
            <person name="Korhonen P.K."/>
            <person name="Edoardo P."/>
            <person name="Giuseppe L.R."/>
            <person name="Gasser R.B."/>
        </authorList>
    </citation>
    <scope>NUCLEOTIDE SEQUENCE [LARGE SCALE GENOMIC DNA]</scope>
    <source>
        <strain evidence="1">ISS3</strain>
    </source>
</reference>
<dbReference type="EMBL" id="JYDH01000012">
    <property type="protein sequence ID" value="KRY40581.1"/>
    <property type="molecule type" value="Genomic_DNA"/>
</dbReference>
<accession>A0A0V1BTP1</accession>
<name>A0A0V1BTP1_TRISP</name>
<organism evidence="1 2">
    <name type="scientific">Trichinella spiralis</name>
    <name type="common">Trichina worm</name>
    <dbReference type="NCBI Taxonomy" id="6334"/>
    <lineage>
        <taxon>Eukaryota</taxon>
        <taxon>Metazoa</taxon>
        <taxon>Ecdysozoa</taxon>
        <taxon>Nematoda</taxon>
        <taxon>Enoplea</taxon>
        <taxon>Dorylaimia</taxon>
        <taxon>Trichinellida</taxon>
        <taxon>Trichinellidae</taxon>
        <taxon>Trichinella</taxon>
    </lineage>
</organism>
<comment type="caution">
    <text evidence="1">The sequence shown here is derived from an EMBL/GenBank/DDBJ whole genome shotgun (WGS) entry which is preliminary data.</text>
</comment>
<evidence type="ECO:0000313" key="2">
    <source>
        <dbReference type="Proteomes" id="UP000054776"/>
    </source>
</evidence>
<dbReference type="AlphaFoldDB" id="A0A0V1BTP1"/>
<proteinExistence type="predicted"/>
<evidence type="ECO:0000313" key="1">
    <source>
        <dbReference type="EMBL" id="KRY40581.1"/>
    </source>
</evidence>
<dbReference type="Proteomes" id="UP000054776">
    <property type="component" value="Unassembled WGS sequence"/>
</dbReference>
<gene>
    <name evidence="1" type="ORF">T01_12875</name>
</gene>
<keyword evidence="2" id="KW-1185">Reference proteome</keyword>
<dbReference type="InParanoid" id="A0A0V1BTP1"/>
<sequence length="61" mass="7361">MEGFKCVKHNAERYNLCLHIKKRLLTNHFLLDKLFMQILFDDSIEQIALEIVNRLKPKYNL</sequence>